<evidence type="ECO:0000256" key="17">
    <source>
        <dbReference type="ARBA" id="ARBA00035726"/>
    </source>
</evidence>
<dbReference type="InterPro" id="IPR050243">
    <property type="entry name" value="PHP_phosphatase"/>
</dbReference>
<dbReference type="PRINTS" id="PR00869">
    <property type="entry name" value="DNAPOLX"/>
</dbReference>
<dbReference type="SUPFAM" id="SSF47802">
    <property type="entry name" value="DNA polymerase beta, N-terminal domain-like"/>
    <property type="match status" value="1"/>
</dbReference>
<dbReference type="SUPFAM" id="SSF81301">
    <property type="entry name" value="Nucleotidyltransferase"/>
    <property type="match status" value="1"/>
</dbReference>
<dbReference type="CDD" id="cd07436">
    <property type="entry name" value="PHP_PolX"/>
    <property type="match status" value="1"/>
</dbReference>
<keyword evidence="7" id="KW-0237">DNA synthesis</keyword>
<keyword evidence="12" id="KW-0832">Ubl conjugation</keyword>
<evidence type="ECO:0000256" key="19">
    <source>
        <dbReference type="ARBA" id="ARBA00044678"/>
    </source>
</evidence>
<dbReference type="OrthoDB" id="9808747at2"/>
<protein>
    <recommendedName>
        <fullName evidence="5">DNA polymerase beta</fullName>
        <ecNumber evidence="3">2.7.7.7</ecNumber>
        <ecNumber evidence="4">4.2.99.18</ecNumber>
    </recommendedName>
    <alternativeName>
        <fullName evidence="16">5'-deoxyribose-phosphate lyase</fullName>
    </alternativeName>
    <alternativeName>
        <fullName evidence="17">AP lyase</fullName>
    </alternativeName>
</protein>
<dbReference type="SMART" id="SM00481">
    <property type="entry name" value="POLIIIAc"/>
    <property type="match status" value="1"/>
</dbReference>
<comment type="caution">
    <text evidence="25">The sequence shown here is derived from an EMBL/GenBank/DDBJ whole genome shotgun (WGS) entry which is preliminary data.</text>
</comment>
<evidence type="ECO:0000256" key="10">
    <source>
        <dbReference type="ARBA" id="ARBA00022705"/>
    </source>
</evidence>
<dbReference type="Pfam" id="PF02811">
    <property type="entry name" value="PHP"/>
    <property type="match status" value="1"/>
</dbReference>
<feature type="domain" description="Helix-hairpin-helix DNA-binding motif class 1" evidence="22">
    <location>
        <begin position="125"/>
        <end position="144"/>
    </location>
</feature>
<dbReference type="InterPro" id="IPR037160">
    <property type="entry name" value="DNA_Pol_thumb_sf"/>
</dbReference>
<dbReference type="InterPro" id="IPR003141">
    <property type="entry name" value="Pol/His_phosphatase_N"/>
</dbReference>
<dbReference type="InterPro" id="IPR010996">
    <property type="entry name" value="HHH_MUS81"/>
</dbReference>
<evidence type="ECO:0000256" key="12">
    <source>
        <dbReference type="ARBA" id="ARBA00022843"/>
    </source>
</evidence>
<evidence type="ECO:0000259" key="23">
    <source>
        <dbReference type="SMART" id="SM00481"/>
    </source>
</evidence>
<dbReference type="InterPro" id="IPR016195">
    <property type="entry name" value="Pol/histidinol_Pase-like"/>
</dbReference>
<feature type="domain" description="DNA-directed DNA polymerase X" evidence="24">
    <location>
        <begin position="2"/>
        <end position="316"/>
    </location>
</feature>
<accession>A0A0A2TAF1</accession>
<dbReference type="EC" id="2.7.7.7" evidence="3"/>
<dbReference type="NCBIfam" id="NF006375">
    <property type="entry name" value="PRK08609.1"/>
    <property type="match status" value="1"/>
</dbReference>
<dbReference type="PIRSF" id="PIRSF005047">
    <property type="entry name" value="UCP005047_YshC"/>
    <property type="match status" value="1"/>
</dbReference>
<dbReference type="PANTHER" id="PTHR36928:SF1">
    <property type="entry name" value="PHOSPHATASE YCDX-RELATED"/>
    <property type="match status" value="1"/>
</dbReference>
<evidence type="ECO:0000256" key="2">
    <source>
        <dbReference type="ARBA" id="ARBA00004496"/>
    </source>
</evidence>
<dbReference type="InterPro" id="IPR029398">
    <property type="entry name" value="PolB_thumb"/>
</dbReference>
<dbReference type="GO" id="GO:0003677">
    <property type="term" value="F:DNA binding"/>
    <property type="evidence" value="ECO:0007669"/>
    <property type="project" value="InterPro"/>
</dbReference>
<dbReference type="PRINTS" id="PR00870">
    <property type="entry name" value="DNAPOLXBETA"/>
</dbReference>
<dbReference type="Pfam" id="PF14791">
    <property type="entry name" value="DNA_pol_B_thumb"/>
    <property type="match status" value="1"/>
</dbReference>
<dbReference type="AlphaFoldDB" id="A0A0A2TAF1"/>
<keyword evidence="13" id="KW-0239">DNA-directed DNA polymerase</keyword>
<evidence type="ECO:0000256" key="13">
    <source>
        <dbReference type="ARBA" id="ARBA00022932"/>
    </source>
</evidence>
<evidence type="ECO:0000256" key="4">
    <source>
        <dbReference type="ARBA" id="ARBA00012720"/>
    </source>
</evidence>
<keyword evidence="10" id="KW-0235">DNA replication</keyword>
<dbReference type="EC" id="4.2.99.18" evidence="4"/>
<dbReference type="InterPro" id="IPR022311">
    <property type="entry name" value="PolX-like"/>
</dbReference>
<keyword evidence="9" id="KW-0548">Nucleotidyltransferase</keyword>
<evidence type="ECO:0000256" key="9">
    <source>
        <dbReference type="ARBA" id="ARBA00022695"/>
    </source>
</evidence>
<dbReference type="STRING" id="1385514.N782_19695"/>
<dbReference type="InterPro" id="IPR043519">
    <property type="entry name" value="NT_sf"/>
</dbReference>
<comment type="catalytic activity">
    <reaction evidence="21">
        <text>DNA(n) + a 2'-deoxyribonucleoside 5'-triphosphate = DNA(n+1) + diphosphate</text>
        <dbReference type="Rhea" id="RHEA:22508"/>
        <dbReference type="Rhea" id="RHEA-COMP:17339"/>
        <dbReference type="Rhea" id="RHEA-COMP:17340"/>
        <dbReference type="ChEBI" id="CHEBI:33019"/>
        <dbReference type="ChEBI" id="CHEBI:61560"/>
        <dbReference type="ChEBI" id="CHEBI:173112"/>
        <dbReference type="EC" id="2.7.7.7"/>
    </reaction>
</comment>
<dbReference type="GO" id="GO:0006281">
    <property type="term" value="P:DNA repair"/>
    <property type="evidence" value="ECO:0007669"/>
    <property type="project" value="UniProtKB-KW"/>
</dbReference>
<evidence type="ECO:0000259" key="22">
    <source>
        <dbReference type="SMART" id="SM00278"/>
    </source>
</evidence>
<evidence type="ECO:0000313" key="25">
    <source>
        <dbReference type="EMBL" id="KGP71363.1"/>
    </source>
</evidence>
<feature type="domain" description="Helix-hairpin-helix DNA-binding motif class 1" evidence="22">
    <location>
        <begin position="50"/>
        <end position="69"/>
    </location>
</feature>
<feature type="domain" description="Polymerase/histidinol phosphatase N-terminal" evidence="23">
    <location>
        <begin position="338"/>
        <end position="417"/>
    </location>
</feature>
<name>A0A0A2TAF1_9BACI</name>
<dbReference type="InterPro" id="IPR002054">
    <property type="entry name" value="DNA-dir_DNA_pol_X"/>
</dbReference>
<comment type="cofactor">
    <cofactor evidence="1">
        <name>Mg(2+)</name>
        <dbReference type="ChEBI" id="CHEBI:18420"/>
    </cofactor>
</comment>
<evidence type="ECO:0000256" key="18">
    <source>
        <dbReference type="ARBA" id="ARBA00044632"/>
    </source>
</evidence>
<evidence type="ECO:0000256" key="5">
    <source>
        <dbReference type="ARBA" id="ARBA00020020"/>
    </source>
</evidence>
<dbReference type="InterPro" id="IPR022312">
    <property type="entry name" value="DNA_pol_X"/>
</dbReference>
<evidence type="ECO:0000256" key="15">
    <source>
        <dbReference type="ARBA" id="ARBA00023204"/>
    </source>
</evidence>
<keyword evidence="6" id="KW-0488">Methylation</keyword>
<dbReference type="SUPFAM" id="SSF89550">
    <property type="entry name" value="PHP domain-like"/>
    <property type="match status" value="1"/>
</dbReference>
<dbReference type="PANTHER" id="PTHR36928">
    <property type="entry name" value="PHOSPHATASE YCDX-RELATED"/>
    <property type="match status" value="1"/>
</dbReference>
<evidence type="ECO:0000256" key="11">
    <source>
        <dbReference type="ARBA" id="ARBA00022763"/>
    </source>
</evidence>
<feature type="domain" description="Helix-hairpin-helix DNA-binding motif class 1" evidence="22">
    <location>
        <begin position="90"/>
        <end position="109"/>
    </location>
</feature>
<dbReference type="EMBL" id="AVBF01000067">
    <property type="protein sequence ID" value="KGP71363.1"/>
    <property type="molecule type" value="Genomic_DNA"/>
</dbReference>
<dbReference type="SMART" id="SM00278">
    <property type="entry name" value="HhH1"/>
    <property type="match status" value="3"/>
</dbReference>
<evidence type="ECO:0000313" key="26">
    <source>
        <dbReference type="Proteomes" id="UP000030147"/>
    </source>
</evidence>
<dbReference type="GO" id="GO:0008270">
    <property type="term" value="F:zinc ion binding"/>
    <property type="evidence" value="ECO:0007669"/>
    <property type="project" value="TreeGrafter"/>
</dbReference>
<dbReference type="SMART" id="SM00483">
    <property type="entry name" value="POLXc"/>
    <property type="match status" value="1"/>
</dbReference>
<dbReference type="GO" id="GO:0140078">
    <property type="term" value="F:class I DNA-(apurinic or apyrimidinic site) endonuclease activity"/>
    <property type="evidence" value="ECO:0007669"/>
    <property type="project" value="UniProtKB-EC"/>
</dbReference>
<dbReference type="Gene3D" id="3.30.210.10">
    <property type="entry name" value="DNA polymerase, thumb domain"/>
    <property type="match status" value="1"/>
</dbReference>
<comment type="function">
    <text evidence="20">Repair polymerase that plays a key role in base-excision repair. During this process, the damaged base is excised by specific DNA glycosylases, the DNA backbone is nicked at the abasic site by an apurinic/apyrimidic (AP) endonuclease, and POLB removes 5'-deoxyribose-phosphate from the preincised AP site acting as a 5'-deoxyribose-phosphate lyase (5'-dRP lyase); through its DNA polymerase activity, it adds one nucleotide to the 3' end of the arising single-nucleotide gap. Conducts 'gap-filling' DNA synthesis in a stepwise distributive fashion rather than in a processive fashion as for other DNA polymerases. It is also able to cleave sugar-phosphate bonds 3' to an intact AP site, acting as an AP lyase.</text>
</comment>
<dbReference type="InterPro" id="IPR004013">
    <property type="entry name" value="PHP_dom"/>
</dbReference>
<dbReference type="Pfam" id="PF14716">
    <property type="entry name" value="HHH_8"/>
    <property type="match status" value="1"/>
</dbReference>
<dbReference type="InterPro" id="IPR003583">
    <property type="entry name" value="Hlx-hairpin-Hlx_DNA-bd_motif"/>
</dbReference>
<dbReference type="GO" id="GO:0005829">
    <property type="term" value="C:cytosol"/>
    <property type="evidence" value="ECO:0007669"/>
    <property type="project" value="TreeGrafter"/>
</dbReference>
<organism evidence="25 26">
    <name type="scientific">Pontibacillus yanchengensis Y32</name>
    <dbReference type="NCBI Taxonomy" id="1385514"/>
    <lineage>
        <taxon>Bacteria</taxon>
        <taxon>Bacillati</taxon>
        <taxon>Bacillota</taxon>
        <taxon>Bacilli</taxon>
        <taxon>Bacillales</taxon>
        <taxon>Bacillaceae</taxon>
        <taxon>Pontibacillus</taxon>
    </lineage>
</organism>
<evidence type="ECO:0000256" key="3">
    <source>
        <dbReference type="ARBA" id="ARBA00012417"/>
    </source>
</evidence>
<evidence type="ECO:0000256" key="20">
    <source>
        <dbReference type="ARBA" id="ARBA00045548"/>
    </source>
</evidence>
<dbReference type="RefSeq" id="WP_036823115.1">
    <property type="nucleotide sequence ID" value="NZ_AVBF01000067.1"/>
</dbReference>
<reference evidence="25 26" key="1">
    <citation type="journal article" date="2015" name="Stand. Genomic Sci.">
        <title>High quality draft genome sequence of the moderately halophilic bacterium Pontibacillus yanchengensis Y32(T) and comparison among Pontibacillus genomes.</title>
        <authorList>
            <person name="Huang J."/>
            <person name="Qiao Z.X."/>
            <person name="Tang J.W."/>
            <person name="Wang G."/>
        </authorList>
    </citation>
    <scope>NUCLEOTIDE SEQUENCE [LARGE SCALE GENOMIC DNA]</scope>
    <source>
        <strain evidence="25 26">Y32</strain>
    </source>
</reference>
<dbReference type="FunFam" id="3.20.20.140:FF:000047">
    <property type="entry name" value="PHP domain-containing protein"/>
    <property type="match status" value="1"/>
</dbReference>
<dbReference type="Gene3D" id="1.10.150.20">
    <property type="entry name" value="5' to 3' exonuclease, C-terminal subdomain"/>
    <property type="match status" value="1"/>
</dbReference>
<dbReference type="Gene3D" id="3.20.20.140">
    <property type="entry name" value="Metal-dependent hydrolases"/>
    <property type="match status" value="1"/>
</dbReference>
<dbReference type="eggNOG" id="COG1387">
    <property type="taxonomic scope" value="Bacteria"/>
</dbReference>
<evidence type="ECO:0000256" key="21">
    <source>
        <dbReference type="ARBA" id="ARBA00049244"/>
    </source>
</evidence>
<dbReference type="GO" id="GO:0003887">
    <property type="term" value="F:DNA-directed DNA polymerase activity"/>
    <property type="evidence" value="ECO:0007669"/>
    <property type="project" value="UniProtKB-KW"/>
</dbReference>
<keyword evidence="11" id="KW-0227">DNA damage</keyword>
<evidence type="ECO:0000256" key="7">
    <source>
        <dbReference type="ARBA" id="ARBA00022634"/>
    </source>
</evidence>
<evidence type="ECO:0000256" key="16">
    <source>
        <dbReference type="ARBA" id="ARBA00035717"/>
    </source>
</evidence>
<evidence type="ECO:0000256" key="1">
    <source>
        <dbReference type="ARBA" id="ARBA00001946"/>
    </source>
</evidence>
<dbReference type="CDD" id="cd00141">
    <property type="entry name" value="NT_POLXc"/>
    <property type="match status" value="1"/>
</dbReference>
<keyword evidence="14" id="KW-0915">Sodium</keyword>
<dbReference type="InterPro" id="IPR027421">
    <property type="entry name" value="DNA_pol_lamdba_lyase_dom_sf"/>
</dbReference>
<keyword evidence="15" id="KW-0234">DNA repair</keyword>
<dbReference type="Pfam" id="PF14520">
    <property type="entry name" value="HHH_5"/>
    <property type="match status" value="1"/>
</dbReference>
<comment type="catalytic activity">
    <reaction evidence="19">
        <text>a 5'-end 2'-deoxyribose-2'-deoxyribonucleotide-DNA = (2E,4S)-4-hydroxypenten-2-al-5-phosphate + a 5'-end 5'-phospho-2'-deoxyribonucleoside-DNA + H(+)</text>
        <dbReference type="Rhea" id="RHEA:76255"/>
        <dbReference type="Rhea" id="RHEA-COMP:13180"/>
        <dbReference type="Rhea" id="RHEA-COMP:18657"/>
        <dbReference type="ChEBI" id="CHEBI:15378"/>
        <dbReference type="ChEBI" id="CHEBI:136412"/>
        <dbReference type="ChEBI" id="CHEBI:195194"/>
        <dbReference type="ChEBI" id="CHEBI:195195"/>
    </reaction>
</comment>
<dbReference type="Gene3D" id="3.30.460.10">
    <property type="entry name" value="Beta Polymerase, domain 2"/>
    <property type="match status" value="1"/>
</dbReference>
<evidence type="ECO:0000256" key="6">
    <source>
        <dbReference type="ARBA" id="ARBA00022481"/>
    </source>
</evidence>
<gene>
    <name evidence="25" type="ORF">N782_19695</name>
</gene>
<sequence length="574" mass="65095">MKLDKKKLIKKLEQIAVYLELKGENPFKISAYRKAAQALENDDRSLSEIDDFTKMNGIGKGTAAVIQELVDTGEAEVLNQLEEDVPAGLVPLLQLQGLGGKKLAKLYQELGVTDAASLKEACEKEQVQQLSGFGKKTEEKILQALEDVSKRPERLPIAVMLPIAERIESFLQNVEGIDKFSRAGSLRRMKETIKDIDFIIATQDYEKVREQLLQLDNIKEVVAKGDTKVSLLLSEGYDIGVDFRLVEPQAFATTLHHFTGSKDHNVAMRQLAKDQGEKISEYGVEDSETGEVKTFSTEEEFFAHFGLEYIPPEVRENLGEVESFKDKISLVDHQDIRGDLHMHTAWSDGAQSLKEMAERAMEKGYEYIAITDHSKYLRVANGLDEQRLRKQREEIDKLNESFESFHIFAGIEMDILPDGSLDFSEDFLKEMDFVIASIHSNFNQTQEEIMKRLRAALECPYVHLIAHPTGRLIGRRNGYDVDIEQLIQGAKETGTALELNANPNRLDLSWEYLTKAQEEGVRIAINTDAHTYSMLEHMEIGVGIGRKGWLRKENVLNTWTKEQLSLFMNNKKPE</sequence>
<dbReference type="GO" id="GO:0042578">
    <property type="term" value="F:phosphoric ester hydrolase activity"/>
    <property type="evidence" value="ECO:0007669"/>
    <property type="project" value="TreeGrafter"/>
</dbReference>
<keyword evidence="8" id="KW-0808">Transferase</keyword>
<comment type="subcellular location">
    <subcellularLocation>
        <location evidence="2">Cytoplasm</location>
    </subcellularLocation>
</comment>
<evidence type="ECO:0000259" key="24">
    <source>
        <dbReference type="SMART" id="SM00483"/>
    </source>
</evidence>
<dbReference type="Gene3D" id="1.10.150.110">
    <property type="entry name" value="DNA polymerase beta, N-terminal domain-like"/>
    <property type="match status" value="1"/>
</dbReference>
<evidence type="ECO:0000256" key="14">
    <source>
        <dbReference type="ARBA" id="ARBA00023053"/>
    </source>
</evidence>
<proteinExistence type="predicted"/>
<keyword evidence="26" id="KW-1185">Reference proteome</keyword>
<evidence type="ECO:0000256" key="8">
    <source>
        <dbReference type="ARBA" id="ARBA00022679"/>
    </source>
</evidence>
<comment type="catalytic activity">
    <reaction evidence="18">
        <text>2'-deoxyribonucleotide-(2'-deoxyribose 5'-phosphate)-2'-deoxyribonucleotide-DNA = a 3'-end 2'-deoxyribonucleotide-(2,3-dehydro-2,3-deoxyribose 5'-phosphate)-DNA + a 5'-end 5'-phospho-2'-deoxyribonucleoside-DNA + H(+)</text>
        <dbReference type="Rhea" id="RHEA:66592"/>
        <dbReference type="Rhea" id="RHEA-COMP:13180"/>
        <dbReference type="Rhea" id="RHEA-COMP:16897"/>
        <dbReference type="Rhea" id="RHEA-COMP:17067"/>
        <dbReference type="ChEBI" id="CHEBI:15378"/>
        <dbReference type="ChEBI" id="CHEBI:136412"/>
        <dbReference type="ChEBI" id="CHEBI:157695"/>
        <dbReference type="ChEBI" id="CHEBI:167181"/>
        <dbReference type="EC" id="4.2.99.18"/>
    </reaction>
</comment>
<dbReference type="InterPro" id="IPR047967">
    <property type="entry name" value="PolX_PHP"/>
</dbReference>
<dbReference type="eggNOG" id="COG1796">
    <property type="taxonomic scope" value="Bacteria"/>
</dbReference>
<dbReference type="InterPro" id="IPR002008">
    <property type="entry name" value="DNA_pol_X_beta-like"/>
</dbReference>
<dbReference type="Proteomes" id="UP000030147">
    <property type="component" value="Unassembled WGS sequence"/>
</dbReference>